<evidence type="ECO:0000313" key="1">
    <source>
        <dbReference type="EMBL" id="KAG0588406.1"/>
    </source>
</evidence>
<keyword evidence="2" id="KW-1185">Reference proteome</keyword>
<organism evidence="1 2">
    <name type="scientific">Ceratodon purpureus</name>
    <name type="common">Fire moss</name>
    <name type="synonym">Dicranum purpureum</name>
    <dbReference type="NCBI Taxonomy" id="3225"/>
    <lineage>
        <taxon>Eukaryota</taxon>
        <taxon>Viridiplantae</taxon>
        <taxon>Streptophyta</taxon>
        <taxon>Embryophyta</taxon>
        <taxon>Bryophyta</taxon>
        <taxon>Bryophytina</taxon>
        <taxon>Bryopsida</taxon>
        <taxon>Dicranidae</taxon>
        <taxon>Pseudoditrichales</taxon>
        <taxon>Ditrichaceae</taxon>
        <taxon>Ceratodon</taxon>
    </lineage>
</organism>
<sequence length="207" mass="23996">MVTPTRFQDMASFKKSVHRCCDDFVVESSVQYMAFTDVTLNRFHDIDALHEGMTSLPSMVVLYDGREEVMIVKFVPNLLHQMAAARFHDILHEKFINLGVDNRIFNVGSCRFGDLNDKCKEADNAFTTDERHHDEFPSFVVEVYVSESLQMLKSDVQYWLTKSDERTRLVIIVYIDKVSRKILLQRWECVGDGRPRHATVQYSHALG</sequence>
<reference evidence="1" key="1">
    <citation type="submission" date="2020-06" db="EMBL/GenBank/DDBJ databases">
        <title>WGS assembly of Ceratodon purpureus strain R40.</title>
        <authorList>
            <person name="Carey S.B."/>
            <person name="Jenkins J."/>
            <person name="Shu S."/>
            <person name="Lovell J.T."/>
            <person name="Sreedasyam A."/>
            <person name="Maumus F."/>
            <person name="Tiley G.P."/>
            <person name="Fernandez-Pozo N."/>
            <person name="Barry K."/>
            <person name="Chen C."/>
            <person name="Wang M."/>
            <person name="Lipzen A."/>
            <person name="Daum C."/>
            <person name="Saski C.A."/>
            <person name="Payton A.C."/>
            <person name="Mcbreen J.C."/>
            <person name="Conrad R.E."/>
            <person name="Kollar L.M."/>
            <person name="Olsson S."/>
            <person name="Huttunen S."/>
            <person name="Landis J.B."/>
            <person name="Wickett N.J."/>
            <person name="Johnson M.G."/>
            <person name="Rensing S.A."/>
            <person name="Grimwood J."/>
            <person name="Schmutz J."/>
            <person name="Mcdaniel S.F."/>
        </authorList>
    </citation>
    <scope>NUCLEOTIDE SEQUENCE</scope>
    <source>
        <strain evidence="1">R40</strain>
    </source>
</reference>
<proteinExistence type="predicted"/>
<dbReference type="AlphaFoldDB" id="A0A8T0J071"/>
<evidence type="ECO:0000313" key="2">
    <source>
        <dbReference type="Proteomes" id="UP000822688"/>
    </source>
</evidence>
<accession>A0A8T0J071</accession>
<protein>
    <submittedName>
        <fullName evidence="1">Uncharacterized protein</fullName>
    </submittedName>
</protein>
<comment type="caution">
    <text evidence="1">The sequence shown here is derived from an EMBL/GenBank/DDBJ whole genome shotgun (WGS) entry which is preliminary data.</text>
</comment>
<name>A0A8T0J071_CERPU</name>
<dbReference type="Proteomes" id="UP000822688">
    <property type="component" value="Chromosome 2"/>
</dbReference>
<gene>
    <name evidence="1" type="ORF">KC19_2G240600</name>
</gene>
<dbReference type="EMBL" id="CM026422">
    <property type="protein sequence ID" value="KAG0588406.1"/>
    <property type="molecule type" value="Genomic_DNA"/>
</dbReference>